<dbReference type="Proteomes" id="UP000008827">
    <property type="component" value="Chromosome 14"/>
</dbReference>
<evidence type="ECO:0000256" key="9">
    <source>
        <dbReference type="ARBA" id="ARBA00022989"/>
    </source>
</evidence>
<comment type="similarity">
    <text evidence="12">Belongs to the CemA family.</text>
</comment>
<keyword evidence="4" id="KW-0633">Potassium transport</keyword>
<evidence type="ECO:0000313" key="15">
    <source>
        <dbReference type="EnsemblPlants" id="KRH15694"/>
    </source>
</evidence>
<dbReference type="Pfam" id="PF03040">
    <property type="entry name" value="CemA"/>
    <property type="match status" value="1"/>
</dbReference>
<evidence type="ECO:0000256" key="11">
    <source>
        <dbReference type="ARBA" id="ARBA00023136"/>
    </source>
</evidence>
<dbReference type="AlphaFoldDB" id="A0A0R0GBG2"/>
<evidence type="ECO:0000256" key="12">
    <source>
        <dbReference type="ARBA" id="ARBA00043980"/>
    </source>
</evidence>
<dbReference type="EnsemblPlants" id="KRH15694">
    <property type="protein sequence ID" value="KRH15694"/>
    <property type="gene ID" value="GLYMA_14G104700"/>
</dbReference>
<accession>A0A0R0GBG2</accession>
<dbReference type="PANTHER" id="PTHR33650">
    <property type="entry name" value="CHLOROPLAST ENVELOPE MEMBRANE PROTEIN-RELATED"/>
    <property type="match status" value="1"/>
</dbReference>
<evidence type="ECO:0000256" key="8">
    <source>
        <dbReference type="ARBA" id="ARBA00022958"/>
    </source>
</evidence>
<dbReference type="GO" id="GO:0016020">
    <property type="term" value="C:membrane"/>
    <property type="evidence" value="ECO:0007669"/>
    <property type="project" value="UniProtKB-SubCell"/>
</dbReference>
<dbReference type="GO" id="GO:0071805">
    <property type="term" value="P:potassium ion transmembrane transport"/>
    <property type="evidence" value="ECO:0000318"/>
    <property type="project" value="GO_Central"/>
</dbReference>
<keyword evidence="2" id="KW-0813">Transport</keyword>
<keyword evidence="16" id="KW-1185">Reference proteome</keyword>
<keyword evidence="3" id="KW-0050">Antiport</keyword>
<keyword evidence="6" id="KW-1001">Plastid inner membrane</keyword>
<dbReference type="GO" id="GO:0051453">
    <property type="term" value="P:regulation of intracellular pH"/>
    <property type="evidence" value="ECO:0000318"/>
    <property type="project" value="GO_Central"/>
</dbReference>
<dbReference type="STRING" id="3847.A0A0R0GBG2"/>
<evidence type="ECO:0000256" key="7">
    <source>
        <dbReference type="ARBA" id="ARBA00022781"/>
    </source>
</evidence>
<dbReference type="InParanoid" id="A0A0R0GBG2"/>
<evidence type="ECO:0000256" key="5">
    <source>
        <dbReference type="ARBA" id="ARBA00022692"/>
    </source>
</evidence>
<comment type="subcellular location">
    <subcellularLocation>
        <location evidence="1">Membrane</location>
        <topology evidence="1">Multi-pass membrane protein</topology>
    </subcellularLocation>
</comment>
<dbReference type="GO" id="GO:1902600">
    <property type="term" value="P:proton transmembrane transport"/>
    <property type="evidence" value="ECO:0000318"/>
    <property type="project" value="GO_Central"/>
</dbReference>
<keyword evidence="11 13" id="KW-0472">Membrane</keyword>
<keyword evidence="7" id="KW-0375">Hydrogen ion transport</keyword>
<dbReference type="GO" id="GO:0015386">
    <property type="term" value="F:potassium:proton antiporter activity"/>
    <property type="evidence" value="ECO:0000318"/>
    <property type="project" value="GO_Central"/>
</dbReference>
<reference evidence="14 15" key="1">
    <citation type="journal article" date="2010" name="Nature">
        <title>Genome sequence of the palaeopolyploid soybean.</title>
        <authorList>
            <person name="Schmutz J."/>
            <person name="Cannon S.B."/>
            <person name="Schlueter J."/>
            <person name="Ma J."/>
            <person name="Mitros T."/>
            <person name="Nelson W."/>
            <person name="Hyten D.L."/>
            <person name="Song Q."/>
            <person name="Thelen J.J."/>
            <person name="Cheng J."/>
            <person name="Xu D."/>
            <person name="Hellsten U."/>
            <person name="May G.D."/>
            <person name="Yu Y."/>
            <person name="Sakurai T."/>
            <person name="Umezawa T."/>
            <person name="Bhattacharyya M.K."/>
            <person name="Sandhu D."/>
            <person name="Valliyodan B."/>
            <person name="Lindquist E."/>
            <person name="Peto M."/>
            <person name="Grant D."/>
            <person name="Shu S."/>
            <person name="Goodstein D."/>
            <person name="Barry K."/>
            <person name="Futrell-Griggs M."/>
            <person name="Abernathy B."/>
            <person name="Du J."/>
            <person name="Tian Z."/>
            <person name="Zhu L."/>
            <person name="Gill N."/>
            <person name="Joshi T."/>
            <person name="Libault M."/>
            <person name="Sethuraman A."/>
            <person name="Zhang X.-C."/>
            <person name="Shinozaki K."/>
            <person name="Nguyen H.T."/>
            <person name="Wing R.A."/>
            <person name="Cregan P."/>
            <person name="Specht J."/>
            <person name="Grimwood J."/>
            <person name="Rokhsar D."/>
            <person name="Stacey G."/>
            <person name="Shoemaker R.C."/>
            <person name="Jackson S.A."/>
        </authorList>
    </citation>
    <scope>NUCLEOTIDE SEQUENCE [LARGE SCALE GENOMIC DNA]</scope>
    <source>
        <strain evidence="15">cv. Williams 82</strain>
        <tissue evidence="14">Callus</tissue>
    </source>
</reference>
<keyword evidence="6" id="KW-0934">Plastid</keyword>
<dbReference type="InterPro" id="IPR004282">
    <property type="entry name" value="CemA"/>
</dbReference>
<gene>
    <name evidence="14" type="ORF">GLYMA_14G104700</name>
</gene>
<reference evidence="14" key="3">
    <citation type="submission" date="2018-07" db="EMBL/GenBank/DDBJ databases">
        <title>WGS assembly of Glycine max.</title>
        <authorList>
            <person name="Schmutz J."/>
            <person name="Cannon S."/>
            <person name="Schlueter J."/>
            <person name="Ma J."/>
            <person name="Mitros T."/>
            <person name="Nelson W."/>
            <person name="Hyten D."/>
            <person name="Song Q."/>
            <person name="Thelen J."/>
            <person name="Cheng J."/>
            <person name="Xu D."/>
            <person name="Hellsten U."/>
            <person name="May G."/>
            <person name="Yu Y."/>
            <person name="Sakurai T."/>
            <person name="Umezawa T."/>
            <person name="Bhattacharyya M."/>
            <person name="Sandhu D."/>
            <person name="Valliyodan B."/>
            <person name="Lindquist E."/>
            <person name="Peto M."/>
            <person name="Grant D."/>
            <person name="Shu S."/>
            <person name="Goodstein D."/>
            <person name="Barry K."/>
            <person name="Futrell-Griggs M."/>
            <person name="Abernathy B."/>
            <person name="Du J."/>
            <person name="Tian Z."/>
            <person name="Zhu L."/>
            <person name="Gill N."/>
            <person name="Joshi T."/>
            <person name="Libault M."/>
            <person name="Sethuraman A."/>
            <person name="Zhang X."/>
            <person name="Shinozaki K."/>
            <person name="Nguyen H."/>
            <person name="Wing R."/>
            <person name="Cregan P."/>
            <person name="Specht J."/>
            <person name="Grimwood J."/>
            <person name="Rokhsar D."/>
            <person name="Stacey G."/>
            <person name="Shoemaker R."/>
            <person name="Jackson S."/>
        </authorList>
    </citation>
    <scope>NUCLEOTIDE SEQUENCE</scope>
    <source>
        <tissue evidence="14">Callus</tissue>
    </source>
</reference>
<keyword evidence="5 13" id="KW-0812">Transmembrane</keyword>
<sequence length="163" mass="18910">MMAFYGIVGLFSIFYFGSIIYLGYSTFESIIYPETIEHGFIPLTCIEDNLNGTQIAHKADKLSCISFSFKKSLESWFIDWWNIRQSKIFLNDIKEKRFHSTHGWELVIGFVYKDFGFAQNDQIIFGLVSTSPVILDTILKYLIFHYLNRASPSLVVIYPSMND</sequence>
<evidence type="ECO:0000256" key="6">
    <source>
        <dbReference type="ARBA" id="ARBA00022780"/>
    </source>
</evidence>
<evidence type="ECO:0000256" key="2">
    <source>
        <dbReference type="ARBA" id="ARBA00022448"/>
    </source>
</evidence>
<protein>
    <submittedName>
        <fullName evidence="14 15">Uncharacterized protein</fullName>
    </submittedName>
</protein>
<evidence type="ECO:0000256" key="1">
    <source>
        <dbReference type="ARBA" id="ARBA00004141"/>
    </source>
</evidence>
<evidence type="ECO:0000256" key="10">
    <source>
        <dbReference type="ARBA" id="ARBA00023065"/>
    </source>
</evidence>
<dbReference type="PANTHER" id="PTHR33650:SF2">
    <property type="entry name" value="CHLOROPLAST ENVELOPE MEMBRANE PROTEIN"/>
    <property type="match status" value="1"/>
</dbReference>
<keyword evidence="10" id="KW-0406">Ion transport</keyword>
<feature type="transmembrane region" description="Helical" evidence="13">
    <location>
        <begin position="6"/>
        <end position="24"/>
    </location>
</feature>
<dbReference type="Gramene" id="KRH15694">
    <property type="protein sequence ID" value="KRH15694"/>
    <property type="gene ID" value="GLYMA_14G104700"/>
</dbReference>
<evidence type="ECO:0000256" key="4">
    <source>
        <dbReference type="ARBA" id="ARBA00022538"/>
    </source>
</evidence>
<proteinExistence type="inferred from homology"/>
<organism evidence="14">
    <name type="scientific">Glycine max</name>
    <name type="common">Soybean</name>
    <name type="synonym">Glycine hispida</name>
    <dbReference type="NCBI Taxonomy" id="3847"/>
    <lineage>
        <taxon>Eukaryota</taxon>
        <taxon>Viridiplantae</taxon>
        <taxon>Streptophyta</taxon>
        <taxon>Embryophyta</taxon>
        <taxon>Tracheophyta</taxon>
        <taxon>Spermatophyta</taxon>
        <taxon>Magnoliopsida</taxon>
        <taxon>eudicotyledons</taxon>
        <taxon>Gunneridae</taxon>
        <taxon>Pentapetalae</taxon>
        <taxon>rosids</taxon>
        <taxon>fabids</taxon>
        <taxon>Fabales</taxon>
        <taxon>Fabaceae</taxon>
        <taxon>Papilionoideae</taxon>
        <taxon>50 kb inversion clade</taxon>
        <taxon>NPAAA clade</taxon>
        <taxon>indigoferoid/millettioid clade</taxon>
        <taxon>Phaseoleae</taxon>
        <taxon>Glycine</taxon>
        <taxon>Glycine subgen. Soja</taxon>
    </lineage>
</organism>
<name>A0A0R0GBG2_SOYBN</name>
<dbReference type="EMBL" id="CM000847">
    <property type="protein sequence ID" value="KRH15694.1"/>
    <property type="molecule type" value="Genomic_DNA"/>
</dbReference>
<keyword evidence="9 13" id="KW-1133">Transmembrane helix</keyword>
<evidence type="ECO:0000313" key="16">
    <source>
        <dbReference type="Proteomes" id="UP000008827"/>
    </source>
</evidence>
<evidence type="ECO:0000256" key="3">
    <source>
        <dbReference type="ARBA" id="ARBA00022449"/>
    </source>
</evidence>
<keyword evidence="8" id="KW-0630">Potassium</keyword>
<reference evidence="15" key="2">
    <citation type="submission" date="2018-02" db="UniProtKB">
        <authorList>
            <consortium name="EnsemblPlants"/>
        </authorList>
    </citation>
    <scope>IDENTIFICATION</scope>
    <source>
        <strain evidence="15">Williams 82</strain>
    </source>
</reference>
<evidence type="ECO:0000256" key="13">
    <source>
        <dbReference type="SAM" id="Phobius"/>
    </source>
</evidence>
<evidence type="ECO:0000313" key="14">
    <source>
        <dbReference type="EMBL" id="KRH15694.1"/>
    </source>
</evidence>